<evidence type="ECO:0000313" key="2">
    <source>
        <dbReference type="Proteomes" id="UP000748531"/>
    </source>
</evidence>
<dbReference type="AlphaFoldDB" id="A0A8J4WCI3"/>
<proteinExistence type="predicted"/>
<comment type="caution">
    <text evidence="1">The sequence shown here is derived from an EMBL/GenBank/DDBJ whole genome shotgun (WGS) entry which is preliminary data.</text>
</comment>
<name>A0A8J4WCI3_9TREM</name>
<organism evidence="1 2">
    <name type="scientific">Paragonimus heterotremus</name>
    <dbReference type="NCBI Taxonomy" id="100268"/>
    <lineage>
        <taxon>Eukaryota</taxon>
        <taxon>Metazoa</taxon>
        <taxon>Spiralia</taxon>
        <taxon>Lophotrochozoa</taxon>
        <taxon>Platyhelminthes</taxon>
        <taxon>Trematoda</taxon>
        <taxon>Digenea</taxon>
        <taxon>Plagiorchiida</taxon>
        <taxon>Troglotremata</taxon>
        <taxon>Troglotrematidae</taxon>
        <taxon>Paragonimus</taxon>
    </lineage>
</organism>
<protein>
    <submittedName>
        <fullName evidence="1">Uncharacterized protein</fullName>
    </submittedName>
</protein>
<sequence length="259" mass="30665">MIYYAYAIHFERLEQSDRKPAYLGPLGFIDQHFLNNQLDHMKTFGEAGVRYKNSTYPDQYCHQPVLWSRVYYPYPFEFAPPLTHEQVKWEHRQPRTFIPTSGLPISKQTNRNEVKEILLCVSERNETPLFSACPEVVVTEEQLLTAKVVGPHKTLTSVIVTKLKQIMQDQGQRYHVRKHYQTYQQIEQMLHLLVIAKSKFWTEKYRHMNDSYGHNPKSLATPLVQNESGQRCNKNTAVTTENNGRSFWCFRPHWYLHLY</sequence>
<keyword evidence="2" id="KW-1185">Reference proteome</keyword>
<dbReference type="OrthoDB" id="6238213at2759"/>
<accession>A0A8J4WCI3</accession>
<dbReference type="Proteomes" id="UP000748531">
    <property type="component" value="Unassembled WGS sequence"/>
</dbReference>
<dbReference type="EMBL" id="LUCH01018158">
    <property type="protein sequence ID" value="KAF5394566.1"/>
    <property type="molecule type" value="Genomic_DNA"/>
</dbReference>
<reference evidence="1" key="1">
    <citation type="submission" date="2019-05" db="EMBL/GenBank/DDBJ databases">
        <title>Annotation for the trematode Paragonimus heterotremus.</title>
        <authorList>
            <person name="Choi Y.-J."/>
        </authorList>
    </citation>
    <scope>NUCLEOTIDE SEQUENCE</scope>
    <source>
        <strain evidence="1">LC</strain>
    </source>
</reference>
<evidence type="ECO:0000313" key="1">
    <source>
        <dbReference type="EMBL" id="KAF5394566.1"/>
    </source>
</evidence>
<gene>
    <name evidence="1" type="ORF">PHET_11097</name>
</gene>